<accession>A0A1I3DWH6</accession>
<dbReference type="PANTHER" id="PTHR40076">
    <property type="entry name" value="MEMBRANE PROTEIN-RELATED"/>
    <property type="match status" value="1"/>
</dbReference>
<keyword evidence="1" id="KW-0472">Membrane</keyword>
<gene>
    <name evidence="2" type="ORF">SAMN04489868_1558</name>
</gene>
<sequence length="258" mass="29278">MNDYKTRAELKGDAKDLLRGRWKDAVLLNLIPNLILLVVVAIAAGTIIFIFRESVNSPGFTDPYTYDNTGNGGGSGGTFSGLIGTLISTGISFTLLDWYRQPSRVIRPLRDAFQVFTRRYLLGCFLIWLLISIFTFLWALLLIIPGIVKSIAYSQAYFIYKDWTSQPENGKVSALDCITESRRLMDGHKMDYFMLQLSFIGWGLVGLITLGIGFIWIIPYMNTTFAIFYDDLSKGQYYLEENDEPGYQPDADGEWENF</sequence>
<dbReference type="Proteomes" id="UP000198668">
    <property type="component" value="Unassembled WGS sequence"/>
</dbReference>
<protein>
    <submittedName>
        <fullName evidence="2">Uncharacterized membrane protein</fullName>
    </submittedName>
</protein>
<dbReference type="EMBL" id="FOQE01000055">
    <property type="protein sequence ID" value="SFH90949.1"/>
    <property type="molecule type" value="Genomic_DNA"/>
</dbReference>
<reference evidence="2 3" key="1">
    <citation type="submission" date="2016-10" db="EMBL/GenBank/DDBJ databases">
        <authorList>
            <person name="de Groot N.N."/>
        </authorList>
    </citation>
    <scope>NUCLEOTIDE SEQUENCE [LARGE SCALE GENOMIC DNA]</scope>
    <source>
        <strain evidence="2 3">DSM 27630</strain>
    </source>
</reference>
<feature type="transmembrane region" description="Helical" evidence="1">
    <location>
        <begin position="79"/>
        <end position="99"/>
    </location>
</feature>
<dbReference type="OrthoDB" id="9784844at2"/>
<dbReference type="RefSeq" id="WP_092093720.1">
    <property type="nucleotide sequence ID" value="NZ_FOQE01000055.1"/>
</dbReference>
<keyword evidence="1" id="KW-0812">Transmembrane</keyword>
<evidence type="ECO:0000313" key="2">
    <source>
        <dbReference type="EMBL" id="SFH90949.1"/>
    </source>
</evidence>
<dbReference type="AlphaFoldDB" id="A0A1I3DWH6"/>
<dbReference type="InterPro" id="IPR010380">
    <property type="entry name" value="DUF975"/>
</dbReference>
<feature type="transmembrane region" description="Helical" evidence="1">
    <location>
        <begin position="120"/>
        <end position="144"/>
    </location>
</feature>
<feature type="transmembrane region" description="Helical" evidence="1">
    <location>
        <begin position="25"/>
        <end position="51"/>
    </location>
</feature>
<organism evidence="2 3">
    <name type="scientific">Pisciglobus halotolerans</name>
    <dbReference type="NCBI Taxonomy" id="745365"/>
    <lineage>
        <taxon>Bacteria</taxon>
        <taxon>Bacillati</taxon>
        <taxon>Bacillota</taxon>
        <taxon>Bacilli</taxon>
        <taxon>Lactobacillales</taxon>
        <taxon>Carnobacteriaceae</taxon>
    </lineage>
</organism>
<keyword evidence="1" id="KW-1133">Transmembrane helix</keyword>
<dbReference type="PANTHER" id="PTHR40076:SF1">
    <property type="entry name" value="MEMBRANE PROTEIN"/>
    <property type="match status" value="1"/>
</dbReference>
<name>A0A1I3DWH6_9LACT</name>
<proteinExistence type="predicted"/>
<dbReference type="Pfam" id="PF06161">
    <property type="entry name" value="DUF975"/>
    <property type="match status" value="1"/>
</dbReference>
<keyword evidence="3" id="KW-1185">Reference proteome</keyword>
<evidence type="ECO:0000256" key="1">
    <source>
        <dbReference type="SAM" id="Phobius"/>
    </source>
</evidence>
<feature type="transmembrane region" description="Helical" evidence="1">
    <location>
        <begin position="193"/>
        <end position="218"/>
    </location>
</feature>
<evidence type="ECO:0000313" key="3">
    <source>
        <dbReference type="Proteomes" id="UP000198668"/>
    </source>
</evidence>